<dbReference type="GO" id="GO:0051537">
    <property type="term" value="F:2 iron, 2 sulfur cluster binding"/>
    <property type="evidence" value="ECO:0007669"/>
    <property type="project" value="UniProtKB-ARBA"/>
</dbReference>
<dbReference type="Proteomes" id="UP000009881">
    <property type="component" value="Unassembled WGS sequence"/>
</dbReference>
<evidence type="ECO:0000313" key="3">
    <source>
        <dbReference type="Proteomes" id="UP000009881"/>
    </source>
</evidence>
<dbReference type="GO" id="GO:0005506">
    <property type="term" value="F:iron ion binding"/>
    <property type="evidence" value="ECO:0007669"/>
    <property type="project" value="TreeGrafter"/>
</dbReference>
<evidence type="ECO:0000259" key="1">
    <source>
        <dbReference type="Pfam" id="PF01521"/>
    </source>
</evidence>
<accession>K9H1H5</accession>
<dbReference type="InterPro" id="IPR017870">
    <property type="entry name" value="FeS_cluster_insertion_CS"/>
</dbReference>
<dbReference type="NCBIfam" id="TIGR00049">
    <property type="entry name" value="iron-sulfur cluster assembly accessory protein"/>
    <property type="match status" value="1"/>
</dbReference>
<dbReference type="PROSITE" id="PS01152">
    <property type="entry name" value="HESB"/>
    <property type="match status" value="1"/>
</dbReference>
<dbReference type="PANTHER" id="PTHR43011">
    <property type="entry name" value="IRON-SULFUR CLUSTER ASSEMBLY 2 HOMOLOG, MITOCHONDRIAL"/>
    <property type="match status" value="1"/>
</dbReference>
<dbReference type="STRING" id="1238182.C882_3790"/>
<dbReference type="InterPro" id="IPR016092">
    <property type="entry name" value="ATAP"/>
</dbReference>
<dbReference type="SUPFAM" id="SSF89360">
    <property type="entry name" value="HesB-like domain"/>
    <property type="match status" value="1"/>
</dbReference>
<organism evidence="2 3">
    <name type="scientific">Caenispirillum salinarum AK4</name>
    <dbReference type="NCBI Taxonomy" id="1238182"/>
    <lineage>
        <taxon>Bacteria</taxon>
        <taxon>Pseudomonadati</taxon>
        <taxon>Pseudomonadota</taxon>
        <taxon>Alphaproteobacteria</taxon>
        <taxon>Rhodospirillales</taxon>
        <taxon>Novispirillaceae</taxon>
        <taxon>Caenispirillum</taxon>
    </lineage>
</organism>
<dbReference type="GO" id="GO:0051539">
    <property type="term" value="F:4 iron, 4 sulfur cluster binding"/>
    <property type="evidence" value="ECO:0007669"/>
    <property type="project" value="TreeGrafter"/>
</dbReference>
<evidence type="ECO:0000313" key="2">
    <source>
        <dbReference type="EMBL" id="EKV31417.1"/>
    </source>
</evidence>
<feature type="domain" description="Core" evidence="1">
    <location>
        <begin position="2"/>
        <end position="105"/>
    </location>
</feature>
<dbReference type="OrthoDB" id="9801228at2"/>
<gene>
    <name evidence="2" type="ORF">C882_3790</name>
</gene>
<dbReference type="GO" id="GO:0016226">
    <property type="term" value="P:iron-sulfur cluster assembly"/>
    <property type="evidence" value="ECO:0007669"/>
    <property type="project" value="InterPro"/>
</dbReference>
<dbReference type="RefSeq" id="WP_009539898.1">
    <property type="nucleotide sequence ID" value="NZ_ANHY01000006.1"/>
</dbReference>
<dbReference type="Pfam" id="PF01521">
    <property type="entry name" value="Fe-S_biosyn"/>
    <property type="match status" value="1"/>
</dbReference>
<dbReference type="InterPro" id="IPR035903">
    <property type="entry name" value="HesB-like_dom_sf"/>
</dbReference>
<reference evidence="2 3" key="1">
    <citation type="journal article" date="2013" name="Genome Announc.">
        <title>Draft Genome Sequence of an Alphaproteobacterium, Caenispirillum salinarum AK4(T), Isolated from a Solar Saltern.</title>
        <authorList>
            <person name="Khatri I."/>
            <person name="Singh A."/>
            <person name="Korpole S."/>
            <person name="Pinnaka A.K."/>
            <person name="Subramanian S."/>
        </authorList>
    </citation>
    <scope>NUCLEOTIDE SEQUENCE [LARGE SCALE GENOMIC DNA]</scope>
    <source>
        <strain evidence="2 3">AK4</strain>
    </source>
</reference>
<sequence>MLNLTDTAVDAIRRVIGKGATEAPPAGLRIMVSAGGCSGYQYRMGLVADAEAGDTVIDFEDVKVFVDAESIPLLSGARLDFVDDISGSGFVFDNPNAGDKCSCGKSFSG</sequence>
<protein>
    <submittedName>
        <fullName evidence="2">Putative iron binding protein</fullName>
    </submittedName>
</protein>
<comment type="caution">
    <text evidence="2">The sequence shown here is derived from an EMBL/GenBank/DDBJ whole genome shotgun (WGS) entry which is preliminary data.</text>
</comment>
<dbReference type="EMBL" id="ANHY01000006">
    <property type="protein sequence ID" value="EKV31417.1"/>
    <property type="molecule type" value="Genomic_DNA"/>
</dbReference>
<dbReference type="AlphaFoldDB" id="K9H1H5"/>
<keyword evidence="3" id="KW-1185">Reference proteome</keyword>
<dbReference type="InterPro" id="IPR000361">
    <property type="entry name" value="ATAP_core_dom"/>
</dbReference>
<proteinExistence type="predicted"/>
<dbReference type="eggNOG" id="COG0316">
    <property type="taxonomic scope" value="Bacteria"/>
</dbReference>
<dbReference type="PANTHER" id="PTHR43011:SF1">
    <property type="entry name" value="IRON-SULFUR CLUSTER ASSEMBLY 2 HOMOLOG, MITOCHONDRIAL"/>
    <property type="match status" value="1"/>
</dbReference>
<name>K9H1H5_9PROT</name>
<dbReference type="Gene3D" id="2.60.300.12">
    <property type="entry name" value="HesB-like domain"/>
    <property type="match status" value="1"/>
</dbReference>